<sequence>MHLSAEECPHCGLVLAQLDELYAGFDRTVRRPHDAAGVLRVADRKRVTKWIARAERAFPQLYFCVATCSLSDEQNIRSYGFWLMNRGEFKDIPESASEDGCVMLLIDVNRKEVCLHVGYLLDAAMNEEESFDALTIGHPYLLESNFMHSIEVMLGGVRKYVKRLRRKARRLAK</sequence>
<dbReference type="Proteomes" id="UP000239907">
    <property type="component" value="Unassembled WGS sequence"/>
</dbReference>
<protein>
    <recommendedName>
        <fullName evidence="3">TPM domain-containing protein</fullName>
    </recommendedName>
</protein>
<dbReference type="AlphaFoldDB" id="A0A2S7TYI5"/>
<dbReference type="OrthoDB" id="187867at2"/>
<evidence type="ECO:0000313" key="1">
    <source>
        <dbReference type="EMBL" id="PQJ27806.1"/>
    </source>
</evidence>
<comment type="caution">
    <text evidence="1">The sequence shown here is derived from an EMBL/GenBank/DDBJ whole genome shotgun (WGS) entry which is preliminary data.</text>
</comment>
<accession>A0A2S7TYI5</accession>
<dbReference type="EMBL" id="MQWA01000001">
    <property type="protein sequence ID" value="PQJ27806.1"/>
    <property type="molecule type" value="Genomic_DNA"/>
</dbReference>
<organism evidence="1 2">
    <name type="scientific">Rubritalea profundi</name>
    <dbReference type="NCBI Taxonomy" id="1658618"/>
    <lineage>
        <taxon>Bacteria</taxon>
        <taxon>Pseudomonadati</taxon>
        <taxon>Verrucomicrobiota</taxon>
        <taxon>Verrucomicrobiia</taxon>
        <taxon>Verrucomicrobiales</taxon>
        <taxon>Rubritaleaceae</taxon>
        <taxon>Rubritalea</taxon>
    </lineage>
</organism>
<dbReference type="RefSeq" id="WP_105042298.1">
    <property type="nucleotide sequence ID" value="NZ_MQWA01000001.1"/>
</dbReference>
<evidence type="ECO:0000313" key="2">
    <source>
        <dbReference type="Proteomes" id="UP000239907"/>
    </source>
</evidence>
<evidence type="ECO:0008006" key="3">
    <source>
        <dbReference type="Google" id="ProtNLM"/>
    </source>
</evidence>
<keyword evidence="2" id="KW-1185">Reference proteome</keyword>
<proteinExistence type="predicted"/>
<gene>
    <name evidence="1" type="ORF">BSZ32_04365</name>
</gene>
<name>A0A2S7TYI5_9BACT</name>
<reference evidence="1 2" key="1">
    <citation type="submission" date="2016-12" db="EMBL/GenBank/DDBJ databases">
        <title>Study of bacterial adaptation to deep sea.</title>
        <authorList>
            <person name="Song J."/>
            <person name="Yoshizawa S."/>
            <person name="Kogure K."/>
        </authorList>
    </citation>
    <scope>NUCLEOTIDE SEQUENCE [LARGE SCALE GENOMIC DNA]</scope>
    <source>
        <strain evidence="1 2">SAORIC-165</strain>
    </source>
</reference>